<dbReference type="PANTHER" id="PTHR13710:SF155">
    <property type="entry name" value="ATP-DEPENDENT DNA HELICASE Q-LIKE 3"/>
    <property type="match status" value="1"/>
</dbReference>
<dbReference type="RefSeq" id="XP_005650980.1">
    <property type="nucleotide sequence ID" value="XM_005650923.1"/>
</dbReference>
<evidence type="ECO:0000256" key="4">
    <source>
        <dbReference type="ARBA" id="ARBA00034617"/>
    </source>
</evidence>
<dbReference type="SUPFAM" id="SSF52540">
    <property type="entry name" value="P-loop containing nucleoside triphosphate hydrolases"/>
    <property type="match status" value="1"/>
</dbReference>
<dbReference type="KEGG" id="csl:COCSUDRAFT_58974"/>
<dbReference type="GO" id="GO:0016787">
    <property type="term" value="F:hydrolase activity"/>
    <property type="evidence" value="ECO:0007669"/>
    <property type="project" value="UniProtKB-KW"/>
</dbReference>
<accession>I0Z717</accession>
<dbReference type="InterPro" id="IPR004589">
    <property type="entry name" value="DNA_helicase_ATP-dep_RecQ"/>
</dbReference>
<dbReference type="EC" id="5.6.2.4" evidence="5"/>
<dbReference type="GO" id="GO:0043138">
    <property type="term" value="F:3'-5' DNA helicase activity"/>
    <property type="evidence" value="ECO:0007669"/>
    <property type="project" value="UniProtKB-EC"/>
</dbReference>
<evidence type="ECO:0000256" key="2">
    <source>
        <dbReference type="ARBA" id="ARBA00022801"/>
    </source>
</evidence>
<dbReference type="Pfam" id="PF00271">
    <property type="entry name" value="Helicase_C"/>
    <property type="match status" value="1"/>
</dbReference>
<dbReference type="AlphaFoldDB" id="I0Z717"/>
<dbReference type="GO" id="GO:0005737">
    <property type="term" value="C:cytoplasm"/>
    <property type="evidence" value="ECO:0007669"/>
    <property type="project" value="TreeGrafter"/>
</dbReference>
<comment type="caution">
    <text evidence="8">The sequence shown here is derived from an EMBL/GenBank/DDBJ whole genome shotgun (WGS) entry which is preliminary data.</text>
</comment>
<dbReference type="GO" id="GO:0005694">
    <property type="term" value="C:chromosome"/>
    <property type="evidence" value="ECO:0007669"/>
    <property type="project" value="TreeGrafter"/>
</dbReference>
<keyword evidence="3" id="KW-0347">Helicase</keyword>
<evidence type="ECO:0000256" key="6">
    <source>
        <dbReference type="SAM" id="MobiDB-lite"/>
    </source>
</evidence>
<dbReference type="InterPro" id="IPR001650">
    <property type="entry name" value="Helicase_C-like"/>
</dbReference>
<sequence length="499" mass="54288">MNDSIRFGTLQVLLREYWVSESKKAAIISELCSGTPSTKLLYTTPESLALPQLRDALKEAHAAPAYLALSSLHTEFPGAPILACTATATKQVKASIIELLNLKSPLVLESSFNRTNLRYEVRYKDLIGEGSDAAALQDMEAFVKSQPPGTCGIVYAHQRKTCDWLASSLCNADVDAMAYHAGKDAEQRSRIQSQWLEGDMPIVVATIAFGMGVDKANVRWIVHWDAPSSLEGFSQESGRAGRDGLPSLCIMYASKAHFEQMRKLERGDRVGSTAAVADMALSACCRRKAILEHFGERRGRCITAEEELCDFCQSPKQLAASVARLEGAWEHKEAEAARVEGSGEGADIEQQTDAAIAAESTAKMTTPLGLPARKRSRLHPQAAWQPARALPPSSRPALQQREAQGGGSEKDPAEVDFAQGVMGNSRPQPTVTEICAGERNVQSSSQPIRPVLLARKPICNGLEKERAPEPVVQQRFVSGLRRKGFKCPLRNPNLTAAEP</sequence>
<dbReference type="Gene3D" id="3.40.50.300">
    <property type="entry name" value="P-loop containing nucleotide triphosphate hydrolases"/>
    <property type="match status" value="2"/>
</dbReference>
<reference evidence="8 9" key="1">
    <citation type="journal article" date="2012" name="Genome Biol.">
        <title>The genome of the polar eukaryotic microalga coccomyxa subellipsoidea reveals traits of cold adaptation.</title>
        <authorList>
            <person name="Blanc G."/>
            <person name="Agarkova I."/>
            <person name="Grimwood J."/>
            <person name="Kuo A."/>
            <person name="Brueggeman A."/>
            <person name="Dunigan D."/>
            <person name="Gurnon J."/>
            <person name="Ladunga I."/>
            <person name="Lindquist E."/>
            <person name="Lucas S."/>
            <person name="Pangilinan J."/>
            <person name="Proschold T."/>
            <person name="Salamov A."/>
            <person name="Schmutz J."/>
            <person name="Weeks D."/>
            <person name="Yamada T."/>
            <person name="Claverie J.M."/>
            <person name="Grigoriev I."/>
            <person name="Van Etten J."/>
            <person name="Lomsadze A."/>
            <person name="Borodovsky M."/>
        </authorList>
    </citation>
    <scope>NUCLEOTIDE SEQUENCE [LARGE SCALE GENOMIC DNA]</scope>
    <source>
        <strain evidence="8 9">C-169</strain>
    </source>
</reference>
<evidence type="ECO:0000313" key="9">
    <source>
        <dbReference type="Proteomes" id="UP000007264"/>
    </source>
</evidence>
<dbReference type="GO" id="GO:0009378">
    <property type="term" value="F:four-way junction helicase activity"/>
    <property type="evidence" value="ECO:0007669"/>
    <property type="project" value="TreeGrafter"/>
</dbReference>
<dbReference type="InterPro" id="IPR027417">
    <property type="entry name" value="P-loop_NTPase"/>
</dbReference>
<evidence type="ECO:0000256" key="1">
    <source>
        <dbReference type="ARBA" id="ARBA00005446"/>
    </source>
</evidence>
<feature type="region of interest" description="Disordered" evidence="6">
    <location>
        <begin position="360"/>
        <end position="413"/>
    </location>
</feature>
<dbReference type="OrthoDB" id="10261556at2759"/>
<proteinExistence type="inferred from homology"/>
<dbReference type="GeneID" id="17044446"/>
<dbReference type="STRING" id="574566.I0Z717"/>
<dbReference type="NCBIfam" id="TIGR00614">
    <property type="entry name" value="recQ_fam"/>
    <property type="match status" value="1"/>
</dbReference>
<feature type="domain" description="Helicase C-terminal" evidence="7">
    <location>
        <begin position="135"/>
        <end position="282"/>
    </location>
</feature>
<comment type="similarity">
    <text evidence="1">Belongs to the helicase family. RecQ subfamily.</text>
</comment>
<dbReference type="GO" id="GO:0000724">
    <property type="term" value="P:double-strand break repair via homologous recombination"/>
    <property type="evidence" value="ECO:0007669"/>
    <property type="project" value="TreeGrafter"/>
</dbReference>
<keyword evidence="3" id="KW-0547">Nucleotide-binding</keyword>
<organism evidence="8 9">
    <name type="scientific">Coccomyxa subellipsoidea (strain C-169)</name>
    <name type="common">Green microalga</name>
    <dbReference type="NCBI Taxonomy" id="574566"/>
    <lineage>
        <taxon>Eukaryota</taxon>
        <taxon>Viridiplantae</taxon>
        <taxon>Chlorophyta</taxon>
        <taxon>core chlorophytes</taxon>
        <taxon>Trebouxiophyceae</taxon>
        <taxon>Trebouxiophyceae incertae sedis</taxon>
        <taxon>Coccomyxaceae</taxon>
        <taxon>Coccomyxa</taxon>
        <taxon>Coccomyxa subellipsoidea</taxon>
    </lineage>
</organism>
<dbReference type="EMBL" id="AGSI01000002">
    <property type="protein sequence ID" value="EIE26436.1"/>
    <property type="molecule type" value="Genomic_DNA"/>
</dbReference>
<evidence type="ECO:0000256" key="3">
    <source>
        <dbReference type="ARBA" id="ARBA00022806"/>
    </source>
</evidence>
<protein>
    <recommendedName>
        <fullName evidence="5">DNA 3'-5' helicase</fullName>
        <ecNumber evidence="5">5.6.2.4</ecNumber>
    </recommendedName>
</protein>
<dbReference type="PROSITE" id="PS51194">
    <property type="entry name" value="HELICASE_CTER"/>
    <property type="match status" value="1"/>
</dbReference>
<gene>
    <name evidence="8" type="ORF">COCSUDRAFT_58974</name>
</gene>
<dbReference type="eggNOG" id="KOG0351">
    <property type="taxonomic scope" value="Eukaryota"/>
</dbReference>
<evidence type="ECO:0000313" key="8">
    <source>
        <dbReference type="EMBL" id="EIE26436.1"/>
    </source>
</evidence>
<keyword evidence="3" id="KW-0067">ATP-binding</keyword>
<feature type="compositionally biased region" description="Low complexity" evidence="6">
    <location>
        <begin position="386"/>
        <end position="398"/>
    </location>
</feature>
<dbReference type="SMART" id="SM00490">
    <property type="entry name" value="HELICc"/>
    <property type="match status" value="1"/>
</dbReference>
<name>I0Z717_COCSC</name>
<keyword evidence="2 8" id="KW-0378">Hydrolase</keyword>
<keyword evidence="9" id="KW-1185">Reference proteome</keyword>
<evidence type="ECO:0000259" key="7">
    <source>
        <dbReference type="PROSITE" id="PS51194"/>
    </source>
</evidence>
<comment type="catalytic activity">
    <reaction evidence="4">
        <text>Couples ATP hydrolysis with the unwinding of duplex DNA by translocating in the 3'-5' direction.</text>
        <dbReference type="EC" id="5.6.2.4"/>
    </reaction>
</comment>
<dbReference type="PANTHER" id="PTHR13710">
    <property type="entry name" value="DNA HELICASE RECQ FAMILY MEMBER"/>
    <property type="match status" value="1"/>
</dbReference>
<dbReference type="Proteomes" id="UP000007264">
    <property type="component" value="Unassembled WGS sequence"/>
</dbReference>
<evidence type="ECO:0000256" key="5">
    <source>
        <dbReference type="ARBA" id="ARBA00034808"/>
    </source>
</evidence>